<protein>
    <submittedName>
        <fullName evidence="1">Uncharacterized protein</fullName>
    </submittedName>
</protein>
<sequence>MLTDRSENTSKVVLIVVTRDRYLILFTKFLPSLSRRQEIRWDAPAIEKEHDPHRYTSPHSLFIHDTEDKVPKSFESPDFRIEEPFFLPHAGNFKEQNRPYRMSPHHKAVGSKWHGEGMEHAGCYCNTVYKRLTLLGGCAVITTRHVLTTATSTHLIMKGRYHYPHLEDILGVWYDTNHDEFNSSMYLTPAQIFYHPLWHYPEDVNISHPFSFTFDLAVWTSTHNVYGWYFNEASTHTCARATSHPHDQQAATYPTNELFTIVGFQFMYAYKRKPMPWFKYGIRTGNRYNPCPKTEWGWFLCIYAPYLRYGIESGAVLHRAFQGRSWRYDGLIGLGAFSSSLRTMDLVHYFTILDNHRILDFLFDCYRLNRKPVWADKRFEHPLGRAPYSTGIYNIPNHLKLGVQLHFEPPYD</sequence>
<gene>
    <name evidence="1" type="ORF">KGM_206186</name>
</gene>
<organism evidence="1 2">
    <name type="scientific">Danaus plexippus plexippus</name>
    <dbReference type="NCBI Taxonomy" id="278856"/>
    <lineage>
        <taxon>Eukaryota</taxon>
        <taxon>Metazoa</taxon>
        <taxon>Ecdysozoa</taxon>
        <taxon>Arthropoda</taxon>
        <taxon>Hexapoda</taxon>
        <taxon>Insecta</taxon>
        <taxon>Pterygota</taxon>
        <taxon>Neoptera</taxon>
        <taxon>Endopterygota</taxon>
        <taxon>Lepidoptera</taxon>
        <taxon>Glossata</taxon>
        <taxon>Ditrysia</taxon>
        <taxon>Papilionoidea</taxon>
        <taxon>Nymphalidae</taxon>
        <taxon>Danainae</taxon>
        <taxon>Danaini</taxon>
        <taxon>Danaina</taxon>
        <taxon>Danaus</taxon>
        <taxon>Danaus</taxon>
    </lineage>
</organism>
<proteinExistence type="predicted"/>
<reference evidence="1 2" key="1">
    <citation type="journal article" date="2011" name="Cell">
        <title>The monarch butterfly genome yields insights into long-distance migration.</title>
        <authorList>
            <person name="Zhan S."/>
            <person name="Merlin C."/>
            <person name="Boore J.L."/>
            <person name="Reppert S.M."/>
        </authorList>
    </citation>
    <scope>NUCLEOTIDE SEQUENCE [LARGE SCALE GENOMIC DNA]</scope>
    <source>
        <strain evidence="1">F-2</strain>
    </source>
</reference>
<evidence type="ECO:0000313" key="1">
    <source>
        <dbReference type="EMBL" id="OWR50400.1"/>
    </source>
</evidence>
<dbReference type="Proteomes" id="UP000007151">
    <property type="component" value="Unassembled WGS sequence"/>
</dbReference>
<dbReference type="InParanoid" id="A0A212F9J8"/>
<dbReference type="KEGG" id="dpl:KGM_206186"/>
<accession>A0A212F9J8</accession>
<keyword evidence="2" id="KW-1185">Reference proteome</keyword>
<dbReference type="AlphaFoldDB" id="A0A212F9J8"/>
<name>A0A212F9J8_DANPL</name>
<dbReference type="EMBL" id="AGBW02009573">
    <property type="protein sequence ID" value="OWR50400.1"/>
    <property type="molecule type" value="Genomic_DNA"/>
</dbReference>
<dbReference type="eggNOG" id="ENOG502TAXV">
    <property type="taxonomic scope" value="Eukaryota"/>
</dbReference>
<comment type="caution">
    <text evidence="1">The sequence shown here is derived from an EMBL/GenBank/DDBJ whole genome shotgun (WGS) entry which is preliminary data.</text>
</comment>
<evidence type="ECO:0000313" key="2">
    <source>
        <dbReference type="Proteomes" id="UP000007151"/>
    </source>
</evidence>